<organism evidence="1 2">
    <name type="scientific">Cedecea davisae DSM 4568</name>
    <dbReference type="NCBI Taxonomy" id="566551"/>
    <lineage>
        <taxon>Bacteria</taxon>
        <taxon>Pseudomonadati</taxon>
        <taxon>Pseudomonadota</taxon>
        <taxon>Gammaproteobacteria</taxon>
        <taxon>Enterobacterales</taxon>
        <taxon>Enterobacteriaceae</taxon>
        <taxon>Cedecea</taxon>
    </lineage>
</organism>
<gene>
    <name evidence="1" type="ORF">HMPREF0201_02620</name>
</gene>
<accession>S3ITG6</accession>
<dbReference type="HOGENOM" id="CLU_3267528_0_0_6"/>
<name>S3ITG6_9ENTR</name>
<proteinExistence type="predicted"/>
<sequence length="41" mass="4777">MNPSPGRVISMTNSRKTWFSTIWGKSENIIHCFCQTEVQDF</sequence>
<evidence type="ECO:0000313" key="2">
    <source>
        <dbReference type="Proteomes" id="UP000014585"/>
    </source>
</evidence>
<dbReference type="AlphaFoldDB" id="S3ITG6"/>
<protein>
    <submittedName>
        <fullName evidence="1">Uncharacterized protein</fullName>
    </submittedName>
</protein>
<dbReference type="STRING" id="566551.HMPREF0201_02620"/>
<dbReference type="Proteomes" id="UP000014585">
    <property type="component" value="Unassembled WGS sequence"/>
</dbReference>
<dbReference type="EMBL" id="ATDT01000023">
    <property type="protein sequence ID" value="EPF16265.1"/>
    <property type="molecule type" value="Genomic_DNA"/>
</dbReference>
<comment type="caution">
    <text evidence="1">The sequence shown here is derived from an EMBL/GenBank/DDBJ whole genome shotgun (WGS) entry which is preliminary data.</text>
</comment>
<evidence type="ECO:0000313" key="1">
    <source>
        <dbReference type="EMBL" id="EPF16265.1"/>
    </source>
</evidence>
<reference evidence="1 2" key="1">
    <citation type="submission" date="2013-04" db="EMBL/GenBank/DDBJ databases">
        <authorList>
            <person name="Weinstock G."/>
            <person name="Sodergren E."/>
            <person name="Lobos E.A."/>
            <person name="Fulton L."/>
            <person name="Fulton R."/>
            <person name="Courtney L."/>
            <person name="Fronick C."/>
            <person name="O'Laughlin M."/>
            <person name="Godfrey J."/>
            <person name="Wilson R.M."/>
            <person name="Miner T."/>
            <person name="Farmer C."/>
            <person name="Delehaunty K."/>
            <person name="Cordes M."/>
            <person name="Minx P."/>
            <person name="Tomlinson C."/>
            <person name="Chen J."/>
            <person name="Wollam A."/>
            <person name="Pepin K.H."/>
            <person name="Palsikar V.B."/>
            <person name="Zhang X."/>
            <person name="Suruliraj S."/>
            <person name="Perna N.T."/>
            <person name="Plunkett G."/>
            <person name="Warren W."/>
            <person name="Mitreva M."/>
            <person name="Mardis E.R."/>
            <person name="Wilson R.K."/>
        </authorList>
    </citation>
    <scope>NUCLEOTIDE SEQUENCE [LARGE SCALE GENOMIC DNA]</scope>
    <source>
        <strain evidence="1 2">DSM 4568</strain>
    </source>
</reference>